<keyword evidence="2" id="KW-1185">Reference proteome</keyword>
<dbReference type="EMBL" id="JAPQKN010000001">
    <property type="protein sequence ID" value="KAJ5174645.1"/>
    <property type="molecule type" value="Genomic_DNA"/>
</dbReference>
<proteinExistence type="predicted"/>
<gene>
    <name evidence="1" type="ORF">N7482_000522</name>
</gene>
<comment type="caution">
    <text evidence="1">The sequence shown here is derived from an EMBL/GenBank/DDBJ whole genome shotgun (WGS) entry which is preliminary data.</text>
</comment>
<accession>A0A9W9IC42</accession>
<sequence length="249" mass="27759">MASTAASYKIDFYDYDGPPDTGCENEQLLWRGKWNGDVNTRCTTLEPTDNVKYIRITKDHESDDHHNVLLSSFGDCGEVNAIRVGEGCFDISGTLPGLKSYQVVPRDIEQEAEKTVDSWWAPDGDTSTPILVWTITTIGVTVVNTIRSRYGELIAAKFAVIGRPLWAFVSSHFISLILTAQVFASGTVYWKRQMGNREPCKRTEPKIDILKTVTEIAPLGEVESIQAIATLKDGRTMTINHQVMKDEAK</sequence>
<dbReference type="OrthoDB" id="4362149at2759"/>
<reference evidence="1" key="2">
    <citation type="journal article" date="2023" name="IMA Fungus">
        <title>Comparative genomic study of the Penicillium genus elucidates a diverse pangenome and 15 lateral gene transfer events.</title>
        <authorList>
            <person name="Petersen C."/>
            <person name="Sorensen T."/>
            <person name="Nielsen M.R."/>
            <person name="Sondergaard T.E."/>
            <person name="Sorensen J.L."/>
            <person name="Fitzpatrick D.A."/>
            <person name="Frisvad J.C."/>
            <person name="Nielsen K.L."/>
        </authorList>
    </citation>
    <scope>NUCLEOTIDE SEQUENCE</scope>
    <source>
        <strain evidence="1">IBT 26290</strain>
    </source>
</reference>
<dbReference type="RefSeq" id="XP_056546253.1">
    <property type="nucleotide sequence ID" value="XM_056682647.1"/>
</dbReference>
<evidence type="ECO:0000313" key="2">
    <source>
        <dbReference type="Proteomes" id="UP001149163"/>
    </source>
</evidence>
<reference evidence="1" key="1">
    <citation type="submission" date="2022-11" db="EMBL/GenBank/DDBJ databases">
        <authorList>
            <person name="Petersen C."/>
        </authorList>
    </citation>
    <scope>NUCLEOTIDE SEQUENCE</scope>
    <source>
        <strain evidence="1">IBT 26290</strain>
    </source>
</reference>
<dbReference type="GeneID" id="81421823"/>
<name>A0A9W9IC42_9EURO</name>
<organism evidence="1 2">
    <name type="scientific">Penicillium canariense</name>
    <dbReference type="NCBI Taxonomy" id="189055"/>
    <lineage>
        <taxon>Eukaryota</taxon>
        <taxon>Fungi</taxon>
        <taxon>Dikarya</taxon>
        <taxon>Ascomycota</taxon>
        <taxon>Pezizomycotina</taxon>
        <taxon>Eurotiomycetes</taxon>
        <taxon>Eurotiomycetidae</taxon>
        <taxon>Eurotiales</taxon>
        <taxon>Aspergillaceae</taxon>
        <taxon>Penicillium</taxon>
    </lineage>
</organism>
<dbReference type="Proteomes" id="UP001149163">
    <property type="component" value="Unassembled WGS sequence"/>
</dbReference>
<evidence type="ECO:0000313" key="1">
    <source>
        <dbReference type="EMBL" id="KAJ5174645.1"/>
    </source>
</evidence>
<protein>
    <submittedName>
        <fullName evidence="1">Uncharacterized protein</fullName>
    </submittedName>
</protein>
<dbReference type="AlphaFoldDB" id="A0A9W9IC42"/>